<name>A0A166T4G5_COLIC</name>
<dbReference type="PANTHER" id="PTHR11474:SF125">
    <property type="entry name" value="N-ACETYL-6-HYDROXYTRYPTOPHAN OXIDASE IVOB-RELATED"/>
    <property type="match status" value="1"/>
</dbReference>
<keyword evidence="1" id="KW-0479">Metal-binding</keyword>
<dbReference type="AlphaFoldDB" id="A0A166T4G5"/>
<dbReference type="SUPFAM" id="SSF48056">
    <property type="entry name" value="Di-copper centre-containing domain"/>
    <property type="match status" value="1"/>
</dbReference>
<dbReference type="STRING" id="1573173.A0A166T4G5"/>
<organism evidence="5 6">
    <name type="scientific">Colletotrichum incanum</name>
    <name type="common">Soybean anthracnose fungus</name>
    <dbReference type="NCBI Taxonomy" id="1573173"/>
    <lineage>
        <taxon>Eukaryota</taxon>
        <taxon>Fungi</taxon>
        <taxon>Dikarya</taxon>
        <taxon>Ascomycota</taxon>
        <taxon>Pezizomycotina</taxon>
        <taxon>Sordariomycetes</taxon>
        <taxon>Hypocreomycetidae</taxon>
        <taxon>Glomerellales</taxon>
        <taxon>Glomerellaceae</taxon>
        <taxon>Colletotrichum</taxon>
        <taxon>Colletotrichum spaethianum species complex</taxon>
    </lineage>
</organism>
<evidence type="ECO:0000256" key="3">
    <source>
        <dbReference type="SAM" id="SignalP"/>
    </source>
</evidence>
<dbReference type="PROSITE" id="PS00498">
    <property type="entry name" value="TYROSINASE_2"/>
    <property type="match status" value="1"/>
</dbReference>
<dbReference type="Pfam" id="PF00264">
    <property type="entry name" value="Tyrosinase"/>
    <property type="match status" value="1"/>
</dbReference>
<dbReference type="EMBL" id="LFIW01002401">
    <property type="protein sequence ID" value="KZL71569.1"/>
    <property type="molecule type" value="Genomic_DNA"/>
</dbReference>
<dbReference type="InterPro" id="IPR008922">
    <property type="entry name" value="Di-copper_centre_dom_sf"/>
</dbReference>
<feature type="signal peptide" evidence="3">
    <location>
        <begin position="1"/>
        <end position="22"/>
    </location>
</feature>
<evidence type="ECO:0000259" key="4">
    <source>
        <dbReference type="PROSITE" id="PS00498"/>
    </source>
</evidence>
<reference evidence="5 6" key="1">
    <citation type="submission" date="2015-06" db="EMBL/GenBank/DDBJ databases">
        <title>Survival trade-offs in plant roots during colonization by closely related pathogenic and mutualistic fungi.</title>
        <authorList>
            <person name="Hacquard S."/>
            <person name="Kracher B."/>
            <person name="Hiruma K."/>
            <person name="Weinman A."/>
            <person name="Muench P."/>
            <person name="Garrido Oter R."/>
            <person name="Ver Loren van Themaat E."/>
            <person name="Dallerey J.-F."/>
            <person name="Damm U."/>
            <person name="Henrissat B."/>
            <person name="Lespinet O."/>
            <person name="Thon M."/>
            <person name="Kemen E."/>
            <person name="McHardy A.C."/>
            <person name="Schulze-Lefert P."/>
            <person name="O'Connell R.J."/>
        </authorList>
    </citation>
    <scope>NUCLEOTIDE SEQUENCE [LARGE SCALE GENOMIC DNA]</scope>
    <source>
        <strain evidence="5 6">MAFF 238704</strain>
    </source>
</reference>
<feature type="chain" id="PRO_5007879849" evidence="3">
    <location>
        <begin position="23"/>
        <end position="398"/>
    </location>
</feature>
<proteinExistence type="predicted"/>
<feature type="domain" description="Tyrosinase copper-binding" evidence="4">
    <location>
        <begin position="321"/>
        <end position="332"/>
    </location>
</feature>
<dbReference type="InterPro" id="IPR050316">
    <property type="entry name" value="Tyrosinase/Hemocyanin"/>
</dbReference>
<evidence type="ECO:0000256" key="1">
    <source>
        <dbReference type="ARBA" id="ARBA00022723"/>
    </source>
</evidence>
<evidence type="ECO:0000313" key="5">
    <source>
        <dbReference type="EMBL" id="KZL71569.1"/>
    </source>
</evidence>
<keyword evidence="2" id="KW-0560">Oxidoreductase</keyword>
<comment type="caution">
    <text evidence="5">The sequence shown here is derived from an EMBL/GenBank/DDBJ whole genome shotgun (WGS) entry which is preliminary data.</text>
</comment>
<dbReference type="InterPro" id="IPR002227">
    <property type="entry name" value="Tyrosinase_Cu-bd"/>
</dbReference>
<dbReference type="Proteomes" id="UP000076584">
    <property type="component" value="Unassembled WGS sequence"/>
</dbReference>
<dbReference type="PRINTS" id="PR00092">
    <property type="entry name" value="TYROSINASE"/>
</dbReference>
<gene>
    <name evidence="5" type="ORF">CI238_12139</name>
</gene>
<evidence type="ECO:0000313" key="6">
    <source>
        <dbReference type="Proteomes" id="UP000076584"/>
    </source>
</evidence>
<accession>A0A166T4G5</accession>
<dbReference type="Gene3D" id="1.10.1280.10">
    <property type="entry name" value="Di-copper center containing domain from catechol oxidase"/>
    <property type="match status" value="1"/>
</dbReference>
<protein>
    <submittedName>
        <fullName evidence="5">Fad binding domain-containing protein</fullName>
    </submittedName>
</protein>
<dbReference type="GO" id="GO:0016491">
    <property type="term" value="F:oxidoreductase activity"/>
    <property type="evidence" value="ECO:0007669"/>
    <property type="project" value="UniProtKB-KW"/>
</dbReference>
<evidence type="ECO:0000256" key="2">
    <source>
        <dbReference type="ARBA" id="ARBA00023002"/>
    </source>
</evidence>
<keyword evidence="6" id="KW-1185">Reference proteome</keyword>
<dbReference type="GO" id="GO:0046872">
    <property type="term" value="F:metal ion binding"/>
    <property type="evidence" value="ECO:0007669"/>
    <property type="project" value="UniProtKB-KW"/>
</dbReference>
<sequence>MHLFDIQAVALALLGAATLAHASNGTDFVQPVQDAALAALEEAEPMAVIKRNSTSSCLISFSSFQKQGTLQADIVGLLREALSGAERKEYIRAVKCILSSPAKTDPTLNTGARVRYDDFAAQHINQTMSVHVTGNFFTWHRHYIWSYEQALRNECGYTGYLPYWNWFSHQDNLRESPVFDGSETSMGSDGLFVAHNGSIGSAGLHIPSGLGGGCIATGPFANLSANLGPVQPQQDGIIGVGSEEKLRYNPHCVKRDLSSWLASRIYTKEAFLNSTIRETAKDIASFQTEIDSQSIGLPGVHAGGHQTISGSNSDLFSGVVDPAFYLHHTMVDRMYWLWQALHLDQAKTISGTITFANSPASRNATLEDPIELPFLGVEPTTIGNLLDTLDGPYCYRYE</sequence>
<keyword evidence="3" id="KW-0732">Signal</keyword>
<dbReference type="PANTHER" id="PTHR11474">
    <property type="entry name" value="TYROSINASE FAMILY MEMBER"/>
    <property type="match status" value="1"/>
</dbReference>